<comment type="caution">
    <text evidence="2">Lacks conserved residue(s) required for the propagation of feature annotation.</text>
</comment>
<dbReference type="GO" id="GO:0006260">
    <property type="term" value="P:DNA replication"/>
    <property type="evidence" value="ECO:0007669"/>
    <property type="project" value="InterPro"/>
</dbReference>
<dbReference type="InterPro" id="IPR011344">
    <property type="entry name" value="ssDNA-bd"/>
</dbReference>
<dbReference type="PIRSF" id="PIRSF002070">
    <property type="entry name" value="SSB"/>
    <property type="match status" value="1"/>
</dbReference>
<name>A0A0X3ASC2_9FLAO</name>
<dbReference type="Proteomes" id="UP000182761">
    <property type="component" value="Unassembled WGS sequence"/>
</dbReference>
<keyword evidence="1 2" id="KW-0238">DNA-binding</keyword>
<gene>
    <name evidence="4" type="ORF">Ga0061079_11351</name>
</gene>
<sequence length="137" mass="15499">MFINAINLYIKMSTSINKVILVGNLGTDVKSYRFSDGNIVVNFPVATSESYLNKETGEKVDVTDWHNITVRNKLAELCEKFLKKGSKVYIEGKLKTRKFDDNGITKHITEVIADNILFLSNLLGKQADNDDIVQHDF</sequence>
<dbReference type="PROSITE" id="PS50935">
    <property type="entry name" value="SSB"/>
    <property type="match status" value="1"/>
</dbReference>
<proteinExistence type="inferred from homology"/>
<dbReference type="InterPro" id="IPR012340">
    <property type="entry name" value="NA-bd_OB-fold"/>
</dbReference>
<evidence type="ECO:0000256" key="3">
    <source>
        <dbReference type="PIRNR" id="PIRNR002070"/>
    </source>
</evidence>
<dbReference type="PANTHER" id="PTHR10302">
    <property type="entry name" value="SINGLE-STRANDED DNA-BINDING PROTEIN"/>
    <property type="match status" value="1"/>
</dbReference>
<dbReference type="SUPFAM" id="SSF50249">
    <property type="entry name" value="Nucleic acid-binding proteins"/>
    <property type="match status" value="1"/>
</dbReference>
<dbReference type="InterPro" id="IPR000424">
    <property type="entry name" value="Primosome_PriB/ssb"/>
</dbReference>
<organism evidence="4 5">
    <name type="scientific">Apibacter mensalis</name>
    <dbReference type="NCBI Taxonomy" id="1586267"/>
    <lineage>
        <taxon>Bacteria</taxon>
        <taxon>Pseudomonadati</taxon>
        <taxon>Bacteroidota</taxon>
        <taxon>Flavobacteriia</taxon>
        <taxon>Flavobacteriales</taxon>
        <taxon>Weeksellaceae</taxon>
        <taxon>Apibacter</taxon>
    </lineage>
</organism>
<evidence type="ECO:0000256" key="1">
    <source>
        <dbReference type="ARBA" id="ARBA00023125"/>
    </source>
</evidence>
<reference evidence="4 5" key="1">
    <citation type="submission" date="2016-01" db="EMBL/GenBank/DDBJ databases">
        <authorList>
            <person name="McClelland M."/>
            <person name="Jain A."/>
            <person name="Saraogi P."/>
            <person name="Mendelson R."/>
            <person name="Westerman R."/>
            <person name="SanMiguel P."/>
            <person name="Csonka L."/>
        </authorList>
    </citation>
    <scope>NUCLEOTIDE SEQUENCE [LARGE SCALE GENOMIC DNA]</scope>
    <source>
        <strain evidence="4 5">R-53146</strain>
    </source>
</reference>
<evidence type="ECO:0000313" key="5">
    <source>
        <dbReference type="Proteomes" id="UP000182761"/>
    </source>
</evidence>
<dbReference type="STRING" id="1586267.GCA_001418685_01845"/>
<dbReference type="NCBIfam" id="TIGR00621">
    <property type="entry name" value="ssb"/>
    <property type="match status" value="1"/>
</dbReference>
<dbReference type="PANTHER" id="PTHR10302:SF0">
    <property type="entry name" value="SINGLE-STRANDED DNA-BINDING PROTEIN, MITOCHONDRIAL"/>
    <property type="match status" value="1"/>
</dbReference>
<dbReference type="EMBL" id="FCOR01000013">
    <property type="protein sequence ID" value="CVK16977.1"/>
    <property type="molecule type" value="Genomic_DNA"/>
</dbReference>
<dbReference type="Gene3D" id="2.40.50.140">
    <property type="entry name" value="Nucleic acid-binding proteins"/>
    <property type="match status" value="1"/>
</dbReference>
<keyword evidence="5" id="KW-1185">Reference proteome</keyword>
<comment type="subunit">
    <text evidence="2">Homotetramer.</text>
</comment>
<evidence type="ECO:0000256" key="2">
    <source>
        <dbReference type="HAMAP-Rule" id="MF_00984"/>
    </source>
</evidence>
<evidence type="ECO:0000313" key="4">
    <source>
        <dbReference type="EMBL" id="CVK16977.1"/>
    </source>
</evidence>
<dbReference type="HAMAP" id="MF_00984">
    <property type="entry name" value="SSB"/>
    <property type="match status" value="1"/>
</dbReference>
<dbReference type="Pfam" id="PF00436">
    <property type="entry name" value="SSB"/>
    <property type="match status" value="1"/>
</dbReference>
<dbReference type="GO" id="GO:0009295">
    <property type="term" value="C:nucleoid"/>
    <property type="evidence" value="ECO:0007669"/>
    <property type="project" value="TreeGrafter"/>
</dbReference>
<accession>A0A0X3ASC2</accession>
<protein>
    <recommendedName>
        <fullName evidence="2 3">Single-stranded DNA-binding protein</fullName>
        <shortName evidence="2">SSB</shortName>
    </recommendedName>
</protein>
<dbReference type="CDD" id="cd04496">
    <property type="entry name" value="SSB_OBF"/>
    <property type="match status" value="1"/>
</dbReference>
<dbReference type="GO" id="GO:0003697">
    <property type="term" value="F:single-stranded DNA binding"/>
    <property type="evidence" value="ECO:0007669"/>
    <property type="project" value="UniProtKB-UniRule"/>
</dbReference>
<dbReference type="AlphaFoldDB" id="A0A0X3ASC2"/>